<dbReference type="EMBL" id="NPND01000082">
    <property type="protein sequence ID" value="PIM86900.1"/>
    <property type="molecule type" value="Genomic_DNA"/>
</dbReference>
<dbReference type="GO" id="GO:0003677">
    <property type="term" value="F:DNA binding"/>
    <property type="evidence" value="ECO:0007669"/>
    <property type="project" value="InterPro"/>
</dbReference>
<dbReference type="GO" id="GO:0004803">
    <property type="term" value="F:transposase activity"/>
    <property type="evidence" value="ECO:0007669"/>
    <property type="project" value="InterPro"/>
</dbReference>
<evidence type="ECO:0000259" key="1">
    <source>
        <dbReference type="Pfam" id="PF01548"/>
    </source>
</evidence>
<dbReference type="InterPro" id="IPR002525">
    <property type="entry name" value="Transp_IS110-like_N"/>
</dbReference>
<proteinExistence type="predicted"/>
<gene>
    <name evidence="3" type="ORF">CI114_11515</name>
</gene>
<accession>A0A2G9F140</accession>
<dbReference type="Pfam" id="PF01548">
    <property type="entry name" value="DEDD_Tnp_IS110"/>
    <property type="match status" value="1"/>
</dbReference>
<dbReference type="PANTHER" id="PTHR33055:SF15">
    <property type="entry name" value="TRANSPOSASE-RELATED"/>
    <property type="match status" value="1"/>
</dbReference>
<dbReference type="PANTHER" id="PTHR33055">
    <property type="entry name" value="TRANSPOSASE FOR INSERTION SEQUENCE ELEMENT IS1111A"/>
    <property type="match status" value="1"/>
</dbReference>
<dbReference type="RefSeq" id="WP_158410939.1">
    <property type="nucleotide sequence ID" value="NZ_CP056023.1"/>
</dbReference>
<dbReference type="NCBIfam" id="NF033542">
    <property type="entry name" value="transpos_IS110"/>
    <property type="match status" value="1"/>
</dbReference>
<dbReference type="AlphaFoldDB" id="A0A2G9F140"/>
<dbReference type="Proteomes" id="UP000230719">
    <property type="component" value="Unassembled WGS sequence"/>
</dbReference>
<name>A0A2G9F140_9FUSO</name>
<organism evidence="3 4">
    <name type="scientific">Fusobacterium animalis</name>
    <dbReference type="NCBI Taxonomy" id="76859"/>
    <lineage>
        <taxon>Bacteria</taxon>
        <taxon>Fusobacteriati</taxon>
        <taxon>Fusobacteriota</taxon>
        <taxon>Fusobacteriia</taxon>
        <taxon>Fusobacteriales</taxon>
        <taxon>Fusobacteriaceae</taxon>
        <taxon>Fusobacterium</taxon>
    </lineage>
</organism>
<dbReference type="Pfam" id="PF02371">
    <property type="entry name" value="Transposase_20"/>
    <property type="match status" value="1"/>
</dbReference>
<feature type="domain" description="Transposase IS116/IS110/IS902 C-terminal" evidence="2">
    <location>
        <begin position="267"/>
        <end position="351"/>
    </location>
</feature>
<evidence type="ECO:0000313" key="3">
    <source>
        <dbReference type="EMBL" id="PIM86900.1"/>
    </source>
</evidence>
<dbReference type="InterPro" id="IPR047650">
    <property type="entry name" value="Transpos_IS110"/>
</dbReference>
<evidence type="ECO:0000313" key="4">
    <source>
        <dbReference type="Proteomes" id="UP000230719"/>
    </source>
</evidence>
<dbReference type="GO" id="GO:0006313">
    <property type="term" value="P:DNA transposition"/>
    <property type="evidence" value="ECO:0007669"/>
    <property type="project" value="InterPro"/>
</dbReference>
<evidence type="ECO:0000259" key="2">
    <source>
        <dbReference type="Pfam" id="PF02371"/>
    </source>
</evidence>
<dbReference type="InterPro" id="IPR003346">
    <property type="entry name" value="Transposase_20"/>
</dbReference>
<sequence length="389" mass="43704">MFFLGIDIGKNSHVASLIDDKKKVIFKAFSFSNSTEGASSLIKKLEPFCDSLDIAMEATGHYWINLFSFLLQKNFSVHLINPIQTDGWRNSTEIRKRKNDTIDSILIADLLRYGDFIESSLSNEDYLSLKNLTRFRSYLISSTGDLKRKTIALLDQVFPEYEKCFSNVFGKTSKEILLSFTTPQEFENISSSKLSKVLENITMKKFAKKKIEELSEKAKTTIGVKFCLDSFSLQIKMLIEQISFIETQVESIEEEISTIMTKLNSPITTIPGIGPVIGATILGELGDISRFSNASKIVAYAGLDSVVSQSGNYEAKSMSISKRGSSYLRKVLFQAALIAEFCDPVFSDYYQKKIAQGKHHLVATNAVARKLCYTIFAVLTKNEAYKIQQ</sequence>
<reference evidence="3 4" key="1">
    <citation type="submission" date="2017-08" db="EMBL/GenBank/DDBJ databases">
        <title>Analysis of Fusobacterium persistence and antibiotic response in human colorectal.</title>
        <authorList>
            <person name="Bullman S."/>
        </authorList>
    </citation>
    <scope>NUCLEOTIDE SEQUENCE [LARGE SCALE GENOMIC DNA]</scope>
    <source>
        <strain evidence="3 4">P2_CP</strain>
    </source>
</reference>
<comment type="caution">
    <text evidence="3">The sequence shown here is derived from an EMBL/GenBank/DDBJ whole genome shotgun (WGS) entry which is preliminary data.</text>
</comment>
<feature type="domain" description="Transposase IS110-like N-terminal" evidence="1">
    <location>
        <begin position="4"/>
        <end position="159"/>
    </location>
</feature>
<protein>
    <submittedName>
        <fullName evidence="3">IS110 family transposase</fullName>
    </submittedName>
</protein>